<keyword evidence="8" id="KW-1185">Reference proteome</keyword>
<dbReference type="NCBIfam" id="NF002677">
    <property type="entry name" value="PRK02406.1"/>
    <property type="match status" value="1"/>
</dbReference>
<keyword evidence="4" id="KW-0963">Cytoplasm</keyword>
<dbReference type="InterPro" id="IPR022880">
    <property type="entry name" value="DNApol_IV"/>
</dbReference>
<keyword evidence="4" id="KW-0460">Magnesium</keyword>
<dbReference type="SUPFAM" id="SSF56672">
    <property type="entry name" value="DNA/RNA polymerases"/>
    <property type="match status" value="1"/>
</dbReference>
<dbReference type="InterPro" id="IPR001126">
    <property type="entry name" value="UmuC"/>
</dbReference>
<keyword evidence="4" id="KW-0479">Metal-binding</keyword>
<evidence type="ECO:0000256" key="1">
    <source>
        <dbReference type="ARBA" id="ARBA00010945"/>
    </source>
</evidence>
<dbReference type="InterPro" id="IPR043128">
    <property type="entry name" value="Rev_trsase/Diguanyl_cyclase"/>
</dbReference>
<dbReference type="Proteomes" id="UP000265419">
    <property type="component" value="Unassembled WGS sequence"/>
</dbReference>
<comment type="catalytic activity">
    <reaction evidence="3 4">
        <text>DNA(n) + a 2'-deoxyribonucleoside 5'-triphosphate = DNA(n+1) + diphosphate</text>
        <dbReference type="Rhea" id="RHEA:22508"/>
        <dbReference type="Rhea" id="RHEA-COMP:17339"/>
        <dbReference type="Rhea" id="RHEA-COMP:17340"/>
        <dbReference type="ChEBI" id="CHEBI:33019"/>
        <dbReference type="ChEBI" id="CHEBI:61560"/>
        <dbReference type="ChEBI" id="CHEBI:173112"/>
        <dbReference type="EC" id="2.7.7.7"/>
    </reaction>
</comment>
<evidence type="ECO:0000256" key="4">
    <source>
        <dbReference type="HAMAP-Rule" id="MF_01113"/>
    </source>
</evidence>
<dbReference type="GO" id="GO:0042276">
    <property type="term" value="P:error-prone translesion synthesis"/>
    <property type="evidence" value="ECO:0007669"/>
    <property type="project" value="TreeGrafter"/>
</dbReference>
<dbReference type="CDD" id="cd03586">
    <property type="entry name" value="PolY_Pol_IV_kappa"/>
    <property type="match status" value="1"/>
</dbReference>
<dbReference type="Pfam" id="PF00817">
    <property type="entry name" value="IMS"/>
    <property type="match status" value="1"/>
</dbReference>
<keyword evidence="4" id="KW-0238">DNA-binding</keyword>
<protein>
    <recommendedName>
        <fullName evidence="4">DNA polymerase IV</fullName>
        <shortName evidence="4">Pol IV</shortName>
        <ecNumber evidence="4">2.7.7.7</ecNumber>
    </recommendedName>
</protein>
<dbReference type="GO" id="GO:0000287">
    <property type="term" value="F:magnesium ion binding"/>
    <property type="evidence" value="ECO:0007669"/>
    <property type="project" value="UniProtKB-UniRule"/>
</dbReference>
<comment type="subunit">
    <text evidence="4">Monomer.</text>
</comment>
<dbReference type="Gene3D" id="3.30.1490.100">
    <property type="entry name" value="DNA polymerase, Y-family, little finger domain"/>
    <property type="match status" value="1"/>
</dbReference>
<evidence type="ECO:0000313" key="7">
    <source>
        <dbReference type="EMBL" id="RII42954.1"/>
    </source>
</evidence>
<feature type="binding site" evidence="4">
    <location>
        <position position="37"/>
    </location>
    <ligand>
        <name>Mg(2+)</name>
        <dbReference type="ChEBI" id="CHEBI:18420"/>
    </ligand>
</feature>
<proteinExistence type="inferred from homology"/>
<dbReference type="Gene3D" id="3.40.1170.60">
    <property type="match status" value="1"/>
</dbReference>
<feature type="active site" evidence="4">
    <location>
        <position position="132"/>
    </location>
</feature>
<dbReference type="EC" id="2.7.7.7" evidence="4"/>
<comment type="cofactor">
    <cofactor evidence="4">
        <name>Mg(2+)</name>
        <dbReference type="ChEBI" id="CHEBI:18420"/>
    </cofactor>
    <text evidence="4">Binds 2 magnesium ions per subunit.</text>
</comment>
<dbReference type="GO" id="GO:0003887">
    <property type="term" value="F:DNA-directed DNA polymerase activity"/>
    <property type="evidence" value="ECO:0007669"/>
    <property type="project" value="UniProtKB-UniRule"/>
</dbReference>
<feature type="binding site" evidence="4">
    <location>
        <position position="131"/>
    </location>
    <ligand>
        <name>Mg(2+)</name>
        <dbReference type="ChEBI" id="CHEBI:18420"/>
    </ligand>
</feature>
<accession>A0A399JCJ3</accession>
<dbReference type="InterPro" id="IPR036775">
    <property type="entry name" value="DNA_pol_Y-fam_lit_finger_sf"/>
</dbReference>
<keyword evidence="4 7" id="KW-0808">Transferase</keyword>
<comment type="similarity">
    <text evidence="1 4">Belongs to the DNA polymerase type-Y family.</text>
</comment>
<comment type="caution">
    <text evidence="7">The sequence shown here is derived from an EMBL/GenBank/DDBJ whole genome shotgun (WGS) entry which is preliminary data.</text>
</comment>
<dbReference type="Gene3D" id="3.30.70.270">
    <property type="match status" value="1"/>
</dbReference>
<organism evidence="7 8">
    <name type="scientific">Galactobacter valiniphilus</name>
    <dbReference type="NCBI Taxonomy" id="2676122"/>
    <lineage>
        <taxon>Bacteria</taxon>
        <taxon>Bacillati</taxon>
        <taxon>Actinomycetota</taxon>
        <taxon>Actinomycetes</taxon>
        <taxon>Micrococcales</taxon>
        <taxon>Micrococcaceae</taxon>
        <taxon>Galactobacter</taxon>
    </lineage>
</organism>
<dbReference type="InterPro" id="IPR050116">
    <property type="entry name" value="DNA_polymerase-Y"/>
</dbReference>
<keyword evidence="4" id="KW-0235">DNA replication</keyword>
<evidence type="ECO:0000313" key="8">
    <source>
        <dbReference type="Proteomes" id="UP000265419"/>
    </source>
</evidence>
<dbReference type="GO" id="GO:0006281">
    <property type="term" value="P:DNA repair"/>
    <property type="evidence" value="ECO:0007669"/>
    <property type="project" value="UniProtKB-UniRule"/>
</dbReference>
<sequence>MVNLSQPLESRATTAISARPRAAGGARIRPRVIAHVDMDAFYVSAERLDRPEWRQRPLIVGHDGPRSVVLSASYDLRALGVHSSQPVAQAKRLAPHAIVAEPRHARYQELSAGIMATLRQLSPAVEQVSVDEAYLDLSGALRGRGTPEELAARMRAGIREAVGLPASVGLAPNKFLAKMASGRAKPDGIFSIPPARVHEFLDPLPIGELFGVGEATARSLRLAGYSTAGQLAAARPEEVSKLLGQGAMKLALLARGIDDRPIVTEREEKSLGAEHTFGTDITDPATLERTLLWLAHRVAERARAADRLGEVVALKIRWEDFTTHSRQRRLERPSDAAAELAAAAVSLMRALPQPLPPVRLIGLRLDSLTPAGTGLQLSLDSTQDARRDAEETMDRINARFAGAVGPASLLGAGSPRRRIERGDEAGVAEGPAGNSPGAQGSG</sequence>
<dbReference type="EMBL" id="QQXK01000006">
    <property type="protein sequence ID" value="RII42954.1"/>
    <property type="molecule type" value="Genomic_DNA"/>
</dbReference>
<feature type="domain" description="UmuC" evidence="6">
    <location>
        <begin position="33"/>
        <end position="213"/>
    </location>
</feature>
<keyword evidence="4 7" id="KW-0548">Nucleotidyltransferase</keyword>
<keyword evidence="4" id="KW-0515">Mutator protein</keyword>
<evidence type="ECO:0000256" key="2">
    <source>
        <dbReference type="ARBA" id="ARBA00025589"/>
    </source>
</evidence>
<evidence type="ECO:0000259" key="6">
    <source>
        <dbReference type="PROSITE" id="PS50173"/>
    </source>
</evidence>
<dbReference type="InterPro" id="IPR017961">
    <property type="entry name" value="DNA_pol_Y-fam_little_finger"/>
</dbReference>
<dbReference type="InterPro" id="IPR043502">
    <property type="entry name" value="DNA/RNA_pol_sf"/>
</dbReference>
<comment type="function">
    <text evidence="2 4">Poorly processive, error-prone DNA polymerase involved in untargeted mutagenesis. Copies undamaged DNA at stalled replication forks, which arise in vivo from mismatched or misaligned primer ends. These misaligned primers can be extended by PolIV. Exhibits no 3'-5' exonuclease (proofreading) activity. May be involved in translesional synthesis, in conjunction with the beta clamp from PolIII.</text>
</comment>
<feature type="region of interest" description="Disordered" evidence="5">
    <location>
        <begin position="406"/>
        <end position="442"/>
    </location>
</feature>
<comment type="subcellular location">
    <subcellularLocation>
        <location evidence="4">Cytoplasm</location>
    </subcellularLocation>
</comment>
<dbReference type="Gene3D" id="1.10.150.20">
    <property type="entry name" value="5' to 3' exonuclease, C-terminal subdomain"/>
    <property type="match status" value="1"/>
</dbReference>
<dbReference type="PANTHER" id="PTHR11076:SF33">
    <property type="entry name" value="DNA POLYMERASE KAPPA"/>
    <property type="match status" value="1"/>
</dbReference>
<evidence type="ECO:0000256" key="3">
    <source>
        <dbReference type="ARBA" id="ARBA00049244"/>
    </source>
</evidence>
<keyword evidence="4" id="KW-0234">DNA repair</keyword>
<evidence type="ECO:0000256" key="5">
    <source>
        <dbReference type="SAM" id="MobiDB-lite"/>
    </source>
</evidence>
<dbReference type="PROSITE" id="PS50173">
    <property type="entry name" value="UMUC"/>
    <property type="match status" value="1"/>
</dbReference>
<dbReference type="GO" id="GO:0005829">
    <property type="term" value="C:cytosol"/>
    <property type="evidence" value="ECO:0007669"/>
    <property type="project" value="TreeGrafter"/>
</dbReference>
<dbReference type="GO" id="GO:0003684">
    <property type="term" value="F:damaged DNA binding"/>
    <property type="evidence" value="ECO:0007669"/>
    <property type="project" value="InterPro"/>
</dbReference>
<feature type="site" description="Substrate discrimination" evidence="4">
    <location>
        <position position="42"/>
    </location>
</feature>
<keyword evidence="4" id="KW-0239">DNA-directed DNA polymerase</keyword>
<dbReference type="PANTHER" id="PTHR11076">
    <property type="entry name" value="DNA REPAIR POLYMERASE UMUC / TRANSFERASE FAMILY MEMBER"/>
    <property type="match status" value="1"/>
</dbReference>
<keyword evidence="4" id="KW-0227">DNA damage</keyword>
<dbReference type="Pfam" id="PF11799">
    <property type="entry name" value="IMS_C"/>
    <property type="match status" value="1"/>
</dbReference>
<dbReference type="GO" id="GO:0009432">
    <property type="term" value="P:SOS response"/>
    <property type="evidence" value="ECO:0007669"/>
    <property type="project" value="TreeGrafter"/>
</dbReference>
<dbReference type="GO" id="GO:0006261">
    <property type="term" value="P:DNA-templated DNA replication"/>
    <property type="evidence" value="ECO:0007669"/>
    <property type="project" value="UniProtKB-UniRule"/>
</dbReference>
<dbReference type="SUPFAM" id="SSF100879">
    <property type="entry name" value="Lesion bypass DNA polymerase (Y-family), little finger domain"/>
    <property type="match status" value="1"/>
</dbReference>
<dbReference type="AlphaFoldDB" id="A0A399JCJ3"/>
<gene>
    <name evidence="4" type="primary">dinB</name>
    <name evidence="7" type="ORF">DWB68_04005</name>
</gene>
<name>A0A399JCJ3_9MICC</name>
<reference evidence="7 8" key="1">
    <citation type="submission" date="2018-07" db="EMBL/GenBank/DDBJ databases">
        <title>Arthrobacter sp. nov., isolated from raw cow's milk with high bacterial count.</title>
        <authorList>
            <person name="Hahne J."/>
            <person name="Isele D."/>
            <person name="Lipski A."/>
        </authorList>
    </citation>
    <scope>NUCLEOTIDE SEQUENCE [LARGE SCALE GENOMIC DNA]</scope>
    <source>
        <strain evidence="7 8">JZ R-35</strain>
    </source>
</reference>
<dbReference type="HAMAP" id="MF_01113">
    <property type="entry name" value="DNApol_IV"/>
    <property type="match status" value="1"/>
</dbReference>